<dbReference type="SUPFAM" id="SSF49265">
    <property type="entry name" value="Fibronectin type III"/>
    <property type="match status" value="1"/>
</dbReference>
<dbReference type="PANTHER" id="PTHR44170:SF56">
    <property type="entry name" value="FIBRONECTIN TYPE-III DOMAIN-CONTAINING PROTEIN"/>
    <property type="match status" value="1"/>
</dbReference>
<dbReference type="OrthoDB" id="5843172at2759"/>
<dbReference type="PANTHER" id="PTHR44170">
    <property type="entry name" value="PROTEIN SIDEKICK"/>
    <property type="match status" value="1"/>
</dbReference>
<feature type="compositionally biased region" description="Basic and acidic residues" evidence="3">
    <location>
        <begin position="40"/>
        <end position="61"/>
    </location>
</feature>
<keyword evidence="1" id="KW-0677">Repeat</keyword>
<evidence type="ECO:0000259" key="5">
    <source>
        <dbReference type="PROSITE" id="PS50853"/>
    </source>
</evidence>
<gene>
    <name evidence="6" type="ORF">NAV_LOCUS7861</name>
</gene>
<dbReference type="Proteomes" id="UP000276991">
    <property type="component" value="Unassembled WGS sequence"/>
</dbReference>
<dbReference type="InterPro" id="IPR036116">
    <property type="entry name" value="FN3_sf"/>
</dbReference>
<evidence type="ECO:0000313" key="6">
    <source>
        <dbReference type="EMBL" id="VBB33070.1"/>
    </source>
</evidence>
<evidence type="ECO:0000256" key="2">
    <source>
        <dbReference type="ARBA" id="ARBA00023157"/>
    </source>
</evidence>
<dbReference type="InterPro" id="IPR003961">
    <property type="entry name" value="FN3_dom"/>
</dbReference>
<evidence type="ECO:0000256" key="3">
    <source>
        <dbReference type="SAM" id="MobiDB-lite"/>
    </source>
</evidence>
<dbReference type="PROSITE" id="PS50853">
    <property type="entry name" value="FN3"/>
    <property type="match status" value="1"/>
</dbReference>
<accession>A0A498SUX1</accession>
<dbReference type="InterPro" id="IPR002602">
    <property type="entry name" value="DB"/>
</dbReference>
<dbReference type="Pfam" id="PF01682">
    <property type="entry name" value="DB"/>
    <property type="match status" value="2"/>
</dbReference>
<dbReference type="SUPFAM" id="SSF48726">
    <property type="entry name" value="Immunoglobulin"/>
    <property type="match status" value="1"/>
</dbReference>
<dbReference type="CDD" id="cd00063">
    <property type="entry name" value="FN3"/>
    <property type="match status" value="1"/>
</dbReference>
<protein>
    <recommendedName>
        <fullName evidence="8">Fibronectin type-III domain-containing protein</fullName>
    </recommendedName>
</protein>
<dbReference type="EMBL" id="UPTC01002123">
    <property type="protein sequence ID" value="VBB33070.1"/>
    <property type="molecule type" value="Genomic_DNA"/>
</dbReference>
<evidence type="ECO:0000313" key="7">
    <source>
        <dbReference type="Proteomes" id="UP000276991"/>
    </source>
</evidence>
<dbReference type="Gene3D" id="2.60.40.10">
    <property type="entry name" value="Immunoglobulins"/>
    <property type="match status" value="2"/>
</dbReference>
<dbReference type="GO" id="GO:0098609">
    <property type="term" value="P:cell-cell adhesion"/>
    <property type="evidence" value="ECO:0007669"/>
    <property type="project" value="TreeGrafter"/>
</dbReference>
<keyword evidence="7" id="KW-1185">Reference proteome</keyword>
<dbReference type="Pfam" id="PF00041">
    <property type="entry name" value="fn3"/>
    <property type="match status" value="1"/>
</dbReference>
<proteinExistence type="predicted"/>
<feature type="domain" description="Fibronectin type-III" evidence="5">
    <location>
        <begin position="224"/>
        <end position="317"/>
    </location>
</feature>
<reference evidence="6 7" key="1">
    <citation type="submission" date="2018-08" db="EMBL/GenBank/DDBJ databases">
        <authorList>
            <person name="Laetsch R D."/>
            <person name="Stevens L."/>
            <person name="Kumar S."/>
            <person name="Blaxter L. M."/>
        </authorList>
    </citation>
    <scope>NUCLEOTIDE SEQUENCE [LARGE SCALE GENOMIC DNA]</scope>
</reference>
<feature type="region of interest" description="Disordered" evidence="3">
    <location>
        <begin position="40"/>
        <end position="62"/>
    </location>
</feature>
<feature type="domain" description="Ig-like" evidence="4">
    <location>
        <begin position="319"/>
        <end position="425"/>
    </location>
</feature>
<organism evidence="6 7">
    <name type="scientific">Acanthocheilonema viteae</name>
    <name type="common">Filarial nematode worm</name>
    <name type="synonym">Dipetalonema viteae</name>
    <dbReference type="NCBI Taxonomy" id="6277"/>
    <lineage>
        <taxon>Eukaryota</taxon>
        <taxon>Metazoa</taxon>
        <taxon>Ecdysozoa</taxon>
        <taxon>Nematoda</taxon>
        <taxon>Chromadorea</taxon>
        <taxon>Rhabditida</taxon>
        <taxon>Spirurina</taxon>
        <taxon>Spiruromorpha</taxon>
        <taxon>Filarioidea</taxon>
        <taxon>Onchocercidae</taxon>
        <taxon>Acanthocheilonema</taxon>
    </lineage>
</organism>
<dbReference type="InterPro" id="IPR013783">
    <property type="entry name" value="Ig-like_fold"/>
</dbReference>
<evidence type="ECO:0008006" key="8">
    <source>
        <dbReference type="Google" id="ProtNLM"/>
    </source>
</evidence>
<name>A0A498SUX1_ACAVI</name>
<dbReference type="InterPro" id="IPR036179">
    <property type="entry name" value="Ig-like_dom_sf"/>
</dbReference>
<dbReference type="AlphaFoldDB" id="A0A498SUX1"/>
<dbReference type="PROSITE" id="PS50835">
    <property type="entry name" value="IG_LIKE"/>
    <property type="match status" value="1"/>
</dbReference>
<keyword evidence="2" id="KW-1015">Disulfide bond</keyword>
<evidence type="ECO:0000259" key="4">
    <source>
        <dbReference type="PROSITE" id="PS50835"/>
    </source>
</evidence>
<sequence>MNNNVWRGYGIYGFLPNDGTNGRKWNLVRVDLGVNECSRGERTGDGEGEKETEGKGKEGRRYHQRKTLKGRPTCVCFPGVKNCPPIVQMWLSLFLFVYNVCNGVGAVVVGQCCRKRGVTEICTRMLCNLQNPPNDFDVYNIFERKLNCQPYMNAISECLADGRDHTHCCMNEAKDRDENACFGMCRGEGIDGIAAWDKYQTCLAINLHPMFRCFERGYLNIPTSPLSLHIVSKSTNSVVLSWSPPAINSNLAESYQVICKEADNGFIEKTINTRSYKVTLTSLRADSKYSVHVIAVTRDGRYRSLPSETVHFYTAGVAPRVVAYRETVSIPSDASSVTIACRMEMSGTMHKSVHFEWKKMHEKTGYYEKIGGDKYSFTNYISSHEHPRHYVSALQIRFLKQSDFGIYRCIATNDFGSSSADIRVIQRLLTSATSVPPEPPYTCCQRLGIRSPCVAVCGSEFGKHAALRAESFINSHCEDEISKFLTCTTAGVDEGACCLRKKVPGICLPLCDGFQMNKLNAIPHACAVYTFSIFQCRMENADNRPATVSGLKAIQNSDGDLLLRWDLTPRADIYHVYWKRKFSTTWELSSVVTTSKRIFDNAANDIDEIVVVASNSFGNAHPVRLIHNDDKWIASYNFQF</sequence>
<evidence type="ECO:0000256" key="1">
    <source>
        <dbReference type="ARBA" id="ARBA00022737"/>
    </source>
</evidence>
<dbReference type="InterPro" id="IPR007110">
    <property type="entry name" value="Ig-like_dom"/>
</dbReference>
<dbReference type="SMART" id="SM00060">
    <property type="entry name" value="FN3"/>
    <property type="match status" value="1"/>
</dbReference>